<dbReference type="CDD" id="cd00090">
    <property type="entry name" value="HTH_ARSR"/>
    <property type="match status" value="1"/>
</dbReference>
<evidence type="ECO:0000313" key="3">
    <source>
        <dbReference type="Proteomes" id="UP001274321"/>
    </source>
</evidence>
<dbReference type="InterPro" id="IPR029063">
    <property type="entry name" value="SAM-dependent_MTases_sf"/>
</dbReference>
<dbReference type="Pfam" id="PF01022">
    <property type="entry name" value="HTH_5"/>
    <property type="match status" value="1"/>
</dbReference>
<dbReference type="Gene3D" id="3.40.50.150">
    <property type="entry name" value="Vaccinia Virus protein VP39"/>
    <property type="match status" value="1"/>
</dbReference>
<dbReference type="InterPro" id="IPR011991">
    <property type="entry name" value="ArsR-like_HTH"/>
</dbReference>
<evidence type="ECO:0000259" key="1">
    <source>
        <dbReference type="PROSITE" id="PS50987"/>
    </source>
</evidence>
<gene>
    <name evidence="2" type="ORF">SCD90_06185</name>
</gene>
<evidence type="ECO:0000313" key="2">
    <source>
        <dbReference type="EMBL" id="MDX6805645.1"/>
    </source>
</evidence>
<dbReference type="SUPFAM" id="SSF53335">
    <property type="entry name" value="S-adenosyl-L-methionine-dependent methyltransferases"/>
    <property type="match status" value="1"/>
</dbReference>
<keyword evidence="3" id="KW-1185">Reference proteome</keyword>
<dbReference type="InterPro" id="IPR050508">
    <property type="entry name" value="Methyltransf_Superfamily"/>
</dbReference>
<accession>A0ABU4RPM8</accession>
<dbReference type="Gene3D" id="1.10.10.10">
    <property type="entry name" value="Winged helix-like DNA-binding domain superfamily/Winged helix DNA-binding domain"/>
    <property type="match status" value="1"/>
</dbReference>
<dbReference type="InterPro" id="IPR036390">
    <property type="entry name" value="WH_DNA-bd_sf"/>
</dbReference>
<dbReference type="PANTHER" id="PTHR42912">
    <property type="entry name" value="METHYLTRANSFERASE"/>
    <property type="match status" value="1"/>
</dbReference>
<dbReference type="RefSeq" id="WP_319843752.1">
    <property type="nucleotide sequence ID" value="NZ_JAXAFJ010000002.1"/>
</dbReference>
<dbReference type="EMBL" id="JAXAFJ010000002">
    <property type="protein sequence ID" value="MDX6805645.1"/>
    <property type="molecule type" value="Genomic_DNA"/>
</dbReference>
<dbReference type="InterPro" id="IPR001845">
    <property type="entry name" value="HTH_ArsR_DNA-bd_dom"/>
</dbReference>
<feature type="domain" description="HTH arsR-type" evidence="1">
    <location>
        <begin position="9"/>
        <end position="104"/>
    </location>
</feature>
<sequence>MSDAHPYGDPTAPLSAVLAGLRAAGEPTRLRLLALLATGELNVTDLTEILGQSQPRISRHLKLLVDAGLVERQREGSWAFFRLASEGPGAGLARDIVARIAEREPVLAADRERVAEVRAQRDARASEYFKTHAETWDQIRTLHVEEAAVEAAIREAAGPGPFRALLDIGTGTGRMIEVLGPSADRMVGVDMSPDMLSVARSRLAACGLNRAQLRQGDIYALPVSPGGFDLVVIHQVLHFLDDPARAIRQAARALAPSGRLLVVDFAPHELEFLRETRAHRRLGFATDTVEAWMRQAGLHPEAQRDLTPPDGAGDKLTVSLWLARDPRVITDLPQSDPNRSVA</sequence>
<dbReference type="PRINTS" id="PR00778">
    <property type="entry name" value="HTHARSR"/>
</dbReference>
<dbReference type="Proteomes" id="UP001274321">
    <property type="component" value="Unassembled WGS sequence"/>
</dbReference>
<comment type="caution">
    <text evidence="2">The sequence shown here is derived from an EMBL/GenBank/DDBJ whole genome shotgun (WGS) entry which is preliminary data.</text>
</comment>
<dbReference type="NCBIfam" id="NF033788">
    <property type="entry name" value="HTH_metalloreg"/>
    <property type="match status" value="1"/>
</dbReference>
<dbReference type="InterPro" id="IPR036388">
    <property type="entry name" value="WH-like_DNA-bd_sf"/>
</dbReference>
<protein>
    <submittedName>
        <fullName evidence="2">Metalloregulator ArsR/SmtB family transcription factor</fullName>
    </submittedName>
</protein>
<name>A0ABU4RPM8_9HYPH</name>
<organism evidence="2 3">
    <name type="scientific">Terrihabitans rhizophilus</name>
    <dbReference type="NCBI Taxonomy" id="3092662"/>
    <lineage>
        <taxon>Bacteria</taxon>
        <taxon>Pseudomonadati</taxon>
        <taxon>Pseudomonadota</taxon>
        <taxon>Alphaproteobacteria</taxon>
        <taxon>Hyphomicrobiales</taxon>
        <taxon>Terrihabitans</taxon>
    </lineage>
</organism>
<proteinExistence type="predicted"/>
<dbReference type="SMART" id="SM00418">
    <property type="entry name" value="HTH_ARSR"/>
    <property type="match status" value="1"/>
</dbReference>
<dbReference type="CDD" id="cd02440">
    <property type="entry name" value="AdoMet_MTases"/>
    <property type="match status" value="1"/>
</dbReference>
<dbReference type="InterPro" id="IPR013216">
    <property type="entry name" value="Methyltransf_11"/>
</dbReference>
<dbReference type="Pfam" id="PF08241">
    <property type="entry name" value="Methyltransf_11"/>
    <property type="match status" value="1"/>
</dbReference>
<reference evidence="2 3" key="1">
    <citation type="submission" date="2023-11" db="EMBL/GenBank/DDBJ databases">
        <authorList>
            <person name="Bao R."/>
        </authorList>
    </citation>
    <scope>NUCLEOTIDE SEQUENCE [LARGE SCALE GENOMIC DNA]</scope>
    <source>
        <strain evidence="2 3">PJ23</strain>
    </source>
</reference>
<dbReference type="PANTHER" id="PTHR42912:SF93">
    <property type="entry name" value="N6-ADENOSINE-METHYLTRANSFERASE TMT1A"/>
    <property type="match status" value="1"/>
</dbReference>
<dbReference type="SUPFAM" id="SSF46785">
    <property type="entry name" value="Winged helix' DNA-binding domain"/>
    <property type="match status" value="1"/>
</dbReference>
<dbReference type="PROSITE" id="PS50987">
    <property type="entry name" value="HTH_ARSR_2"/>
    <property type="match status" value="1"/>
</dbReference>